<accession>A0AAW3JRG2</accession>
<feature type="transmembrane region" description="Helical" evidence="1">
    <location>
        <begin position="58"/>
        <end position="84"/>
    </location>
</feature>
<dbReference type="AlphaFoldDB" id="A0AAW3JRG2"/>
<reference evidence="2 3" key="1">
    <citation type="submission" date="2015-10" db="EMBL/GenBank/DDBJ databases">
        <title>Butyribacter intestini gen. nov., sp. nov., a butyric acid-producing bacterium of the family Lachnospiraceae isolated from the human faeces.</title>
        <authorList>
            <person name="Zou Y."/>
            <person name="Xue W."/>
            <person name="Luo G."/>
            <person name="Lv M."/>
        </authorList>
    </citation>
    <scope>NUCLEOTIDE SEQUENCE [LARGE SCALE GENOMIC DNA]</scope>
    <source>
        <strain evidence="2 3">TF01-11</strain>
    </source>
</reference>
<evidence type="ECO:0000313" key="3">
    <source>
        <dbReference type="Proteomes" id="UP000050833"/>
    </source>
</evidence>
<evidence type="ECO:0000256" key="1">
    <source>
        <dbReference type="SAM" id="Phobius"/>
    </source>
</evidence>
<keyword evidence="1" id="KW-0472">Membrane</keyword>
<feature type="transmembrane region" description="Helical" evidence="1">
    <location>
        <begin position="241"/>
        <end position="263"/>
    </location>
</feature>
<dbReference type="EMBL" id="LLKB01000005">
    <property type="protein sequence ID" value="KQC85312.1"/>
    <property type="molecule type" value="Genomic_DNA"/>
</dbReference>
<dbReference type="RefSeq" id="WP_055945114.1">
    <property type="nucleotide sequence ID" value="NZ_JAQDCV010000007.1"/>
</dbReference>
<keyword evidence="1" id="KW-1133">Transmembrane helix</keyword>
<proteinExistence type="predicted"/>
<name>A0AAW3JRG2_9FIRM</name>
<feature type="transmembrane region" description="Helical" evidence="1">
    <location>
        <begin position="21"/>
        <end position="38"/>
    </location>
</feature>
<keyword evidence="1" id="KW-0812">Transmembrane</keyword>
<protein>
    <recommendedName>
        <fullName evidence="4">ABC-2 family transporter protein</fullName>
    </recommendedName>
</protein>
<dbReference type="Proteomes" id="UP000050833">
    <property type="component" value="Unassembled WGS sequence"/>
</dbReference>
<gene>
    <name evidence="2" type="ORF">APZ18_11540</name>
</gene>
<evidence type="ECO:0008006" key="4">
    <source>
        <dbReference type="Google" id="ProtNLM"/>
    </source>
</evidence>
<sequence>MEMKLYHGKKIMEWRRWFISPVFIIIVILCGTVTLLDVCSSENFAADLKTGYTDSVTYYYLLNVGFFSIVGYCLAACTGAVLYAADYEENSVYMRINRMGVNRYVFSKIIQTLTGAFVCGFIAILFCFFGVSIVYGASMFPKSPESISGVTDNLLLLAGRNTEYLFTLAVISGLCYAFYSLMTLFISIFVPNKKLVIAFPMILWFIFQYIWVKIPFLPSFMTPSLIFDPTRQFGDLYNMSPYITVLIIFAEISVIAVVVSLVFRFKLRRSGVFGGVEDE</sequence>
<organism evidence="2 3">
    <name type="scientific">Butyribacter intestini</name>
    <dbReference type="NCBI Taxonomy" id="1703332"/>
    <lineage>
        <taxon>Bacteria</taxon>
        <taxon>Bacillati</taxon>
        <taxon>Bacillota</taxon>
        <taxon>Clostridia</taxon>
        <taxon>Lachnospirales</taxon>
        <taxon>Lachnospiraceae</taxon>
        <taxon>Butyribacter</taxon>
    </lineage>
</organism>
<feature type="transmembrane region" description="Helical" evidence="1">
    <location>
        <begin position="105"/>
        <end position="135"/>
    </location>
</feature>
<evidence type="ECO:0000313" key="2">
    <source>
        <dbReference type="EMBL" id="KQC85312.1"/>
    </source>
</evidence>
<keyword evidence="3" id="KW-1185">Reference proteome</keyword>
<feature type="transmembrane region" description="Helical" evidence="1">
    <location>
        <begin position="164"/>
        <end position="190"/>
    </location>
</feature>
<comment type="caution">
    <text evidence="2">The sequence shown here is derived from an EMBL/GenBank/DDBJ whole genome shotgun (WGS) entry which is preliminary data.</text>
</comment>